<reference evidence="2 3" key="1">
    <citation type="submission" date="2020-08" db="EMBL/GenBank/DDBJ databases">
        <title>Croceimicrobium hydrocarbonivorans gen. nov., sp. nov., a novel marine bacterium isolated from a bacterial consortium that degrades polyethylene terephthalate.</title>
        <authorList>
            <person name="Liu R."/>
        </authorList>
    </citation>
    <scope>NUCLEOTIDE SEQUENCE [LARGE SCALE GENOMIC DNA]</scope>
    <source>
        <strain evidence="2 3">A20-9</strain>
    </source>
</reference>
<dbReference type="EMBL" id="CP060139">
    <property type="protein sequence ID" value="QNR23184.1"/>
    <property type="molecule type" value="Genomic_DNA"/>
</dbReference>
<gene>
    <name evidence="2" type="ORF">H4K34_12460</name>
</gene>
<keyword evidence="3" id="KW-1185">Reference proteome</keyword>
<dbReference type="AlphaFoldDB" id="A0A7H0VBT6"/>
<organism evidence="2 3">
    <name type="scientific">Croceimicrobium hydrocarbonivorans</name>
    <dbReference type="NCBI Taxonomy" id="2761580"/>
    <lineage>
        <taxon>Bacteria</taxon>
        <taxon>Pseudomonadati</taxon>
        <taxon>Bacteroidota</taxon>
        <taxon>Flavobacteriia</taxon>
        <taxon>Flavobacteriales</taxon>
        <taxon>Owenweeksiaceae</taxon>
        <taxon>Croceimicrobium</taxon>
    </lineage>
</organism>
<accession>A0A7H0VBT6</accession>
<sequence>MELIFPQRSRARIAALHHLRAEFNEDLKTATAARRKELEQQIALVRNGVFPEEFDAGEMVKLVEKKQSFSNEPLSTTELMTFNTYFDINPGKICGQEVIASSRDFPVSIAGNREDVEKAIDRTLETKNSMELEAQALELELNLFEL</sequence>
<proteinExistence type="predicted"/>
<evidence type="ECO:0000313" key="3">
    <source>
        <dbReference type="Proteomes" id="UP000516305"/>
    </source>
</evidence>
<name>A0A7H0VBT6_9FLAO</name>
<evidence type="ECO:0000256" key="1">
    <source>
        <dbReference type="SAM" id="Coils"/>
    </source>
</evidence>
<dbReference type="KEGG" id="chyd:H4K34_12460"/>
<dbReference type="RefSeq" id="WP_210757720.1">
    <property type="nucleotide sequence ID" value="NZ_CP060139.1"/>
</dbReference>
<dbReference type="Proteomes" id="UP000516305">
    <property type="component" value="Chromosome"/>
</dbReference>
<keyword evidence="1" id="KW-0175">Coiled coil</keyword>
<evidence type="ECO:0000313" key="2">
    <source>
        <dbReference type="EMBL" id="QNR23184.1"/>
    </source>
</evidence>
<feature type="coiled-coil region" evidence="1">
    <location>
        <begin position="113"/>
        <end position="140"/>
    </location>
</feature>
<protein>
    <submittedName>
        <fullName evidence="2">Uncharacterized protein</fullName>
    </submittedName>
</protein>